<sequence>MSLLETLEQKARLHPKRVVFPECDNEMILKAAAEVVARKIGQPVLIGNSESISARAVELGISTEAFSFFNNSNEQQLEELADEYKARFDELSRKAVLRKAKDPVNCAMLLVKTGRADCAAAGREYTTAEVIVAAQNIIGMQESFSSISSLGIVNVPGFEGPEGQLLAIADCAVNAAPDADELADIAISSGHTVKTLLGWEPRIAMLSFSTCGSTEHESIDVIRKAIDIVHGRVPDLKIDGEFQLDAAISPGVAANKVKRESDVAGKANVLIFPNLHAGNIGVKLIQLFGQADAYGPVLQGFAQPICDFSRSAPLSEMMGNIIMLIVRAQHGKEL</sequence>
<dbReference type="Pfam" id="PF01515">
    <property type="entry name" value="PTA_PTB"/>
    <property type="match status" value="1"/>
</dbReference>
<dbReference type="Gene3D" id="3.40.50.10750">
    <property type="entry name" value="Isocitrate/Isopropylmalate dehydrogenase-like"/>
    <property type="match status" value="1"/>
</dbReference>
<dbReference type="RefSeq" id="WP_076218368.1">
    <property type="nucleotide sequence ID" value="NZ_MPVP01000031.1"/>
</dbReference>
<feature type="domain" description="Phosphate acetyl/butaryl transferase" evidence="5">
    <location>
        <begin position="3"/>
        <end position="323"/>
    </location>
</feature>
<dbReference type="EMBL" id="MPVP01000031">
    <property type="protein sequence ID" value="OMD36029.1"/>
    <property type="molecule type" value="Genomic_DNA"/>
</dbReference>
<evidence type="ECO:0000256" key="2">
    <source>
        <dbReference type="ARBA" id="ARBA00005656"/>
    </source>
</evidence>
<keyword evidence="7" id="KW-1185">Reference proteome</keyword>
<protein>
    <submittedName>
        <fullName evidence="6">Phosphate acetyltransferase</fullName>
    </submittedName>
</protein>
<comment type="caution">
    <text evidence="6">The sequence shown here is derived from an EMBL/GenBank/DDBJ whole genome shotgun (WGS) entry which is preliminary data.</text>
</comment>
<dbReference type="Proteomes" id="UP000187158">
    <property type="component" value="Unassembled WGS sequence"/>
</dbReference>
<dbReference type="SUPFAM" id="SSF53659">
    <property type="entry name" value="Isocitrate/Isopropylmalate dehydrogenase-like"/>
    <property type="match status" value="1"/>
</dbReference>
<evidence type="ECO:0000313" key="7">
    <source>
        <dbReference type="Proteomes" id="UP000187158"/>
    </source>
</evidence>
<name>A0ABX3GUA3_9BACL</name>
<accession>A0ABX3GUA3</accession>
<dbReference type="PIRSF" id="PIRSF000428">
    <property type="entry name" value="P_Ac_trans"/>
    <property type="match status" value="1"/>
</dbReference>
<dbReference type="Gene3D" id="3.40.50.10950">
    <property type="match status" value="1"/>
</dbReference>
<dbReference type="InterPro" id="IPR002505">
    <property type="entry name" value="PTA_PTB"/>
</dbReference>
<dbReference type="InterPro" id="IPR050500">
    <property type="entry name" value="Phos_Acetyltrans/Butyryltrans"/>
</dbReference>
<dbReference type="InterPro" id="IPR012147">
    <property type="entry name" value="P_Ac_Bu_trans"/>
</dbReference>
<comment type="similarity">
    <text evidence="2">Belongs to the phosphate acetyltransferase and butyryltransferase family.</text>
</comment>
<evidence type="ECO:0000256" key="1">
    <source>
        <dbReference type="ARBA" id="ARBA00000705"/>
    </source>
</evidence>
<dbReference type="InterPro" id="IPR042113">
    <property type="entry name" value="P_AcTrfase_dom1"/>
</dbReference>
<comment type="catalytic activity">
    <reaction evidence="1">
        <text>acetyl-CoA + phosphate = acetyl phosphate + CoA</text>
        <dbReference type="Rhea" id="RHEA:19521"/>
        <dbReference type="ChEBI" id="CHEBI:22191"/>
        <dbReference type="ChEBI" id="CHEBI:43474"/>
        <dbReference type="ChEBI" id="CHEBI:57287"/>
        <dbReference type="ChEBI" id="CHEBI:57288"/>
        <dbReference type="EC" id="2.3.1.8"/>
    </reaction>
</comment>
<organism evidence="6 7">
    <name type="scientific">Paenibacillus odorifer</name>
    <dbReference type="NCBI Taxonomy" id="189426"/>
    <lineage>
        <taxon>Bacteria</taxon>
        <taxon>Bacillati</taxon>
        <taxon>Bacillota</taxon>
        <taxon>Bacilli</taxon>
        <taxon>Bacillales</taxon>
        <taxon>Paenibacillaceae</taxon>
        <taxon>Paenibacillus</taxon>
    </lineage>
</organism>
<reference evidence="6 7" key="1">
    <citation type="submission" date="2016-11" db="EMBL/GenBank/DDBJ databases">
        <title>Paenibacillus species isolates.</title>
        <authorList>
            <person name="Beno S.M."/>
        </authorList>
    </citation>
    <scope>NUCLEOTIDE SEQUENCE [LARGE SCALE GENOMIC DNA]</scope>
    <source>
        <strain evidence="6 7">FSL H7-0433</strain>
    </source>
</reference>
<dbReference type="PANTHER" id="PTHR43356">
    <property type="entry name" value="PHOSPHATE ACETYLTRANSFERASE"/>
    <property type="match status" value="1"/>
</dbReference>
<keyword evidence="4" id="KW-0012">Acyltransferase</keyword>
<proteinExistence type="inferred from homology"/>
<evidence type="ECO:0000259" key="5">
    <source>
        <dbReference type="Pfam" id="PF01515"/>
    </source>
</evidence>
<evidence type="ECO:0000256" key="3">
    <source>
        <dbReference type="ARBA" id="ARBA00022679"/>
    </source>
</evidence>
<dbReference type="InterPro" id="IPR042112">
    <property type="entry name" value="P_AcTrfase_dom2"/>
</dbReference>
<evidence type="ECO:0000256" key="4">
    <source>
        <dbReference type="ARBA" id="ARBA00023315"/>
    </source>
</evidence>
<gene>
    <name evidence="6" type="ORF">BSO21_07910</name>
</gene>
<keyword evidence="3" id="KW-0808">Transferase</keyword>
<dbReference type="PANTHER" id="PTHR43356:SF3">
    <property type="entry name" value="PHOSPHATE ACETYLTRANSFERASE"/>
    <property type="match status" value="1"/>
</dbReference>
<evidence type="ECO:0000313" key="6">
    <source>
        <dbReference type="EMBL" id="OMD36029.1"/>
    </source>
</evidence>